<gene>
    <name evidence="5" type="ORF">L2737_17335</name>
</gene>
<feature type="domain" description="HTH araC/xylS-type" evidence="4">
    <location>
        <begin position="178"/>
        <end position="281"/>
    </location>
</feature>
<dbReference type="PROSITE" id="PS01124">
    <property type="entry name" value="HTH_ARAC_FAMILY_2"/>
    <property type="match status" value="1"/>
</dbReference>
<keyword evidence="3" id="KW-0804">Transcription</keyword>
<dbReference type="Gene3D" id="1.10.10.60">
    <property type="entry name" value="Homeodomain-like"/>
    <property type="match status" value="1"/>
</dbReference>
<evidence type="ECO:0000313" key="6">
    <source>
        <dbReference type="Proteomes" id="UP001202134"/>
    </source>
</evidence>
<organism evidence="5 6">
    <name type="scientific">Shewanella electrodiphila</name>
    <dbReference type="NCBI Taxonomy" id="934143"/>
    <lineage>
        <taxon>Bacteria</taxon>
        <taxon>Pseudomonadati</taxon>
        <taxon>Pseudomonadota</taxon>
        <taxon>Gammaproteobacteria</taxon>
        <taxon>Alteromonadales</taxon>
        <taxon>Shewanellaceae</taxon>
        <taxon>Shewanella</taxon>
    </lineage>
</organism>
<dbReference type="Proteomes" id="UP001202134">
    <property type="component" value="Unassembled WGS sequence"/>
</dbReference>
<sequence length="293" mass="33451">MLRRRGLYAKGYRMKGWVIPPKNDIVSHFVECYWFIKTHKDDDGIDHPKLNPDTCGHLIITPKSQAYDYRSEATTTQGKGSHWLFPYNKTYTMDHSEPMTLLGVKFHAGALYGLNLAPTALQINDIAQVDVSDIFKPLSQNKICNIEGLLSAAEFQQTECTAQLDELLLPWLQTAKEDKHSALVKKALALPQAVAISNMGEQLHCSQRTLERSFLRVIGMTLKQCQSINKLDNLLTYLSKYQQNEIDWSDVALQFGFSDQPHLIRYLKNTIGNTPGEYAKQREFVIDIYGYFE</sequence>
<dbReference type="Pfam" id="PF12833">
    <property type="entry name" value="HTH_18"/>
    <property type="match status" value="1"/>
</dbReference>
<dbReference type="SMART" id="SM00342">
    <property type="entry name" value="HTH_ARAC"/>
    <property type="match status" value="1"/>
</dbReference>
<dbReference type="Pfam" id="PF20240">
    <property type="entry name" value="DUF6597"/>
    <property type="match status" value="1"/>
</dbReference>
<accession>A0ABT0KTS2</accession>
<dbReference type="InterPro" id="IPR018060">
    <property type="entry name" value="HTH_AraC"/>
</dbReference>
<name>A0ABT0KTS2_9GAMM</name>
<dbReference type="SUPFAM" id="SSF46689">
    <property type="entry name" value="Homeodomain-like"/>
    <property type="match status" value="1"/>
</dbReference>
<evidence type="ECO:0000256" key="2">
    <source>
        <dbReference type="ARBA" id="ARBA00023125"/>
    </source>
</evidence>
<evidence type="ECO:0000256" key="3">
    <source>
        <dbReference type="ARBA" id="ARBA00023163"/>
    </source>
</evidence>
<protein>
    <submittedName>
        <fullName evidence="5">Helix-turn-helix domain-containing protein</fullName>
    </submittedName>
</protein>
<keyword evidence="1" id="KW-0805">Transcription regulation</keyword>
<comment type="caution">
    <text evidence="5">The sequence shown here is derived from an EMBL/GenBank/DDBJ whole genome shotgun (WGS) entry which is preliminary data.</text>
</comment>
<proteinExistence type="predicted"/>
<evidence type="ECO:0000313" key="5">
    <source>
        <dbReference type="EMBL" id="MCL1047064.1"/>
    </source>
</evidence>
<dbReference type="InterPro" id="IPR009057">
    <property type="entry name" value="Homeodomain-like_sf"/>
</dbReference>
<dbReference type="InterPro" id="IPR046532">
    <property type="entry name" value="DUF6597"/>
</dbReference>
<evidence type="ECO:0000256" key="1">
    <source>
        <dbReference type="ARBA" id="ARBA00023015"/>
    </source>
</evidence>
<dbReference type="RefSeq" id="WP_248956578.1">
    <property type="nucleotide sequence ID" value="NZ_JAKIKU010000011.1"/>
</dbReference>
<evidence type="ECO:0000259" key="4">
    <source>
        <dbReference type="PROSITE" id="PS01124"/>
    </source>
</evidence>
<dbReference type="InterPro" id="IPR050204">
    <property type="entry name" value="AraC_XylS_family_regulators"/>
</dbReference>
<keyword evidence="2" id="KW-0238">DNA-binding</keyword>
<dbReference type="EMBL" id="JAKIKU010000011">
    <property type="protein sequence ID" value="MCL1047064.1"/>
    <property type="molecule type" value="Genomic_DNA"/>
</dbReference>
<dbReference type="PANTHER" id="PTHR46796">
    <property type="entry name" value="HTH-TYPE TRANSCRIPTIONAL ACTIVATOR RHAS-RELATED"/>
    <property type="match status" value="1"/>
</dbReference>
<keyword evidence="6" id="KW-1185">Reference proteome</keyword>
<reference evidence="5 6" key="1">
    <citation type="submission" date="2022-01" db="EMBL/GenBank/DDBJ databases">
        <title>Whole genome-based taxonomy of the Shewanellaceae.</title>
        <authorList>
            <person name="Martin-Rodriguez A.J."/>
        </authorList>
    </citation>
    <scope>NUCLEOTIDE SEQUENCE [LARGE SCALE GENOMIC DNA]</scope>
    <source>
        <strain evidence="5 6">DSM 24955</strain>
    </source>
</reference>